<dbReference type="Ensembl" id="ENSSRHT00000044710.1">
    <property type="protein sequence ID" value="ENSSRHP00000043485.1"/>
    <property type="gene ID" value="ENSSRHG00000022021.1"/>
</dbReference>
<dbReference type="AlphaFoldDB" id="A0A673ITN9"/>
<reference evidence="6" key="1">
    <citation type="submission" date="2025-08" db="UniProtKB">
        <authorList>
            <consortium name="Ensembl"/>
        </authorList>
    </citation>
    <scope>IDENTIFICATION</scope>
</reference>
<name>A0A673ITN9_9TELE</name>
<evidence type="ECO:0000313" key="6">
    <source>
        <dbReference type="Ensembl" id="ENSSRHP00000043485.1"/>
    </source>
</evidence>
<evidence type="ECO:0000256" key="3">
    <source>
        <dbReference type="ARBA" id="ARBA00022729"/>
    </source>
</evidence>
<keyword evidence="4" id="KW-0812">Transmembrane</keyword>
<dbReference type="PANTHER" id="PTHR46698">
    <property type="entry name" value="CROSSVEINLESS 2"/>
    <property type="match status" value="1"/>
</dbReference>
<dbReference type="GO" id="GO:0030513">
    <property type="term" value="P:positive regulation of BMP signaling pathway"/>
    <property type="evidence" value="ECO:0007669"/>
    <property type="project" value="TreeGrafter"/>
</dbReference>
<feature type="domain" description="TILa" evidence="5">
    <location>
        <begin position="12"/>
        <end position="67"/>
    </location>
</feature>
<dbReference type="Proteomes" id="UP000472270">
    <property type="component" value="Unassembled WGS sequence"/>
</dbReference>
<dbReference type="GO" id="GO:0005576">
    <property type="term" value="C:extracellular region"/>
    <property type="evidence" value="ECO:0007669"/>
    <property type="project" value="UniProtKB-SubCell"/>
</dbReference>
<sequence length="168" mass="18987">IGSECVPSTQCGCSYNGHYVPAGDAFWADDACQRLCHCSMEGGHLECQDKGCGEGEHCQVENGIRDCYPVSQSTCMALGDPHYYTFDGNYFDFQVLDALENCAIFFYITCFMLYITIKNGGEKIRKYEKSLEFSPIFHMDKIVNNVENRPFFCLSFHGFHTIGINIFS</sequence>
<dbReference type="Pfam" id="PF12714">
    <property type="entry name" value="TILa"/>
    <property type="match status" value="1"/>
</dbReference>
<keyword evidence="4" id="KW-1133">Transmembrane helix</keyword>
<keyword evidence="3" id="KW-0732">Signal</keyword>
<evidence type="ECO:0000256" key="1">
    <source>
        <dbReference type="ARBA" id="ARBA00004613"/>
    </source>
</evidence>
<dbReference type="PANTHER" id="PTHR46698:SF7">
    <property type="entry name" value="VWFD DOMAIN-CONTAINING PROTEIN"/>
    <property type="match status" value="1"/>
</dbReference>
<evidence type="ECO:0000259" key="5">
    <source>
        <dbReference type="Pfam" id="PF12714"/>
    </source>
</evidence>
<keyword evidence="7" id="KW-1185">Reference proteome</keyword>
<organism evidence="6 7">
    <name type="scientific">Sinocyclocheilus rhinocerous</name>
    <dbReference type="NCBI Taxonomy" id="307959"/>
    <lineage>
        <taxon>Eukaryota</taxon>
        <taxon>Metazoa</taxon>
        <taxon>Chordata</taxon>
        <taxon>Craniata</taxon>
        <taxon>Vertebrata</taxon>
        <taxon>Euteleostomi</taxon>
        <taxon>Actinopterygii</taxon>
        <taxon>Neopterygii</taxon>
        <taxon>Teleostei</taxon>
        <taxon>Ostariophysi</taxon>
        <taxon>Cypriniformes</taxon>
        <taxon>Cyprinidae</taxon>
        <taxon>Cyprininae</taxon>
        <taxon>Sinocyclocheilus</taxon>
    </lineage>
</organism>
<accession>A0A673ITN9</accession>
<protein>
    <recommendedName>
        <fullName evidence="5">TILa domain-containing protein</fullName>
    </recommendedName>
</protein>
<feature type="transmembrane region" description="Helical" evidence="4">
    <location>
        <begin position="98"/>
        <end position="117"/>
    </location>
</feature>
<evidence type="ECO:0000256" key="4">
    <source>
        <dbReference type="SAM" id="Phobius"/>
    </source>
</evidence>
<keyword evidence="2" id="KW-0964">Secreted</keyword>
<dbReference type="InterPro" id="IPR025615">
    <property type="entry name" value="TILa_dom"/>
</dbReference>
<dbReference type="InterPro" id="IPR052424">
    <property type="entry name" value="Kielin_Chordin-BMP_Reg"/>
</dbReference>
<evidence type="ECO:0000313" key="7">
    <source>
        <dbReference type="Proteomes" id="UP000472270"/>
    </source>
</evidence>
<proteinExistence type="predicted"/>
<keyword evidence="4" id="KW-0472">Membrane</keyword>
<evidence type="ECO:0000256" key="2">
    <source>
        <dbReference type="ARBA" id="ARBA00022525"/>
    </source>
</evidence>
<reference evidence="6" key="2">
    <citation type="submission" date="2025-09" db="UniProtKB">
        <authorList>
            <consortium name="Ensembl"/>
        </authorList>
    </citation>
    <scope>IDENTIFICATION</scope>
</reference>
<comment type="subcellular location">
    <subcellularLocation>
        <location evidence="1">Secreted</location>
    </subcellularLocation>
</comment>